<dbReference type="Gene3D" id="3.40.50.10810">
    <property type="entry name" value="Tandem AAA-ATPase domain"/>
    <property type="match status" value="1"/>
</dbReference>
<evidence type="ECO:0000259" key="4">
    <source>
        <dbReference type="PROSITE" id="PS50966"/>
    </source>
</evidence>
<dbReference type="InterPro" id="IPR049730">
    <property type="entry name" value="SNF2/RAD54-like_C"/>
</dbReference>
<organism evidence="7 8">
    <name type="scientific">Thauera sinica</name>
    <dbReference type="NCBI Taxonomy" id="2665146"/>
    <lineage>
        <taxon>Bacteria</taxon>
        <taxon>Pseudomonadati</taxon>
        <taxon>Pseudomonadota</taxon>
        <taxon>Betaproteobacteria</taxon>
        <taxon>Rhodocyclales</taxon>
        <taxon>Zoogloeaceae</taxon>
        <taxon>Thauera</taxon>
    </lineage>
</organism>
<evidence type="ECO:0000256" key="1">
    <source>
        <dbReference type="ARBA" id="ARBA00022801"/>
    </source>
</evidence>
<dbReference type="Proteomes" id="UP001595974">
    <property type="component" value="Unassembled WGS sequence"/>
</dbReference>
<dbReference type="InterPro" id="IPR007527">
    <property type="entry name" value="Znf_SWIM"/>
</dbReference>
<proteinExistence type="predicted"/>
<feature type="domain" description="Helicase C-terminal" evidence="6">
    <location>
        <begin position="939"/>
        <end position="1091"/>
    </location>
</feature>
<accession>A0ABW1AT50</accession>
<evidence type="ECO:0000256" key="3">
    <source>
        <dbReference type="SAM" id="MobiDB-lite"/>
    </source>
</evidence>
<evidence type="ECO:0000256" key="2">
    <source>
        <dbReference type="PROSITE-ProRule" id="PRU00325"/>
    </source>
</evidence>
<dbReference type="CDD" id="cd18012">
    <property type="entry name" value="DEXQc_arch_SWI2_SNF2"/>
    <property type="match status" value="1"/>
</dbReference>
<evidence type="ECO:0000259" key="5">
    <source>
        <dbReference type="PROSITE" id="PS51192"/>
    </source>
</evidence>
<keyword evidence="7" id="KW-0067">ATP-binding</keyword>
<dbReference type="PANTHER" id="PTHR10799">
    <property type="entry name" value="SNF2/RAD54 HELICASE FAMILY"/>
    <property type="match status" value="1"/>
</dbReference>
<comment type="caution">
    <text evidence="7">The sequence shown here is derived from an EMBL/GenBank/DDBJ whole genome shotgun (WGS) entry which is preliminary data.</text>
</comment>
<dbReference type="PROSITE" id="PS50966">
    <property type="entry name" value="ZF_SWIM"/>
    <property type="match status" value="1"/>
</dbReference>
<dbReference type="SMART" id="SM00490">
    <property type="entry name" value="HELICc"/>
    <property type="match status" value="1"/>
</dbReference>
<evidence type="ECO:0000313" key="7">
    <source>
        <dbReference type="EMBL" id="MFC5770473.1"/>
    </source>
</evidence>
<dbReference type="Pfam" id="PF00176">
    <property type="entry name" value="SNF2-rel_dom"/>
    <property type="match status" value="1"/>
</dbReference>
<dbReference type="InterPro" id="IPR000330">
    <property type="entry name" value="SNF2_N"/>
</dbReference>
<evidence type="ECO:0000313" key="8">
    <source>
        <dbReference type="Proteomes" id="UP001595974"/>
    </source>
</evidence>
<evidence type="ECO:0000259" key="6">
    <source>
        <dbReference type="PROSITE" id="PS51194"/>
    </source>
</evidence>
<dbReference type="InterPro" id="IPR038718">
    <property type="entry name" value="SNF2-like_sf"/>
</dbReference>
<feature type="region of interest" description="Disordered" evidence="3">
    <location>
        <begin position="245"/>
        <end position="274"/>
    </location>
</feature>
<dbReference type="PROSITE" id="PS51192">
    <property type="entry name" value="HELICASE_ATP_BIND_1"/>
    <property type="match status" value="1"/>
</dbReference>
<dbReference type="CDD" id="cd18793">
    <property type="entry name" value="SF2_C_SNF"/>
    <property type="match status" value="1"/>
</dbReference>
<gene>
    <name evidence="7" type="ORF">ACFPTN_13905</name>
</gene>
<dbReference type="SUPFAM" id="SSF52540">
    <property type="entry name" value="P-loop containing nucleoside triphosphate hydrolases"/>
    <property type="match status" value="2"/>
</dbReference>
<dbReference type="EMBL" id="JBHSOG010000050">
    <property type="protein sequence ID" value="MFC5770473.1"/>
    <property type="molecule type" value="Genomic_DNA"/>
</dbReference>
<dbReference type="SMART" id="SM00487">
    <property type="entry name" value="DEXDc"/>
    <property type="match status" value="1"/>
</dbReference>
<dbReference type="InterPro" id="IPR014001">
    <property type="entry name" value="Helicase_ATP-bd"/>
</dbReference>
<dbReference type="PROSITE" id="PS51194">
    <property type="entry name" value="HELICASE_CTER"/>
    <property type="match status" value="1"/>
</dbReference>
<dbReference type="GO" id="GO:0004386">
    <property type="term" value="F:helicase activity"/>
    <property type="evidence" value="ECO:0007669"/>
    <property type="project" value="UniProtKB-KW"/>
</dbReference>
<dbReference type="Gene3D" id="3.40.50.300">
    <property type="entry name" value="P-loop containing nucleotide triphosphate hydrolases"/>
    <property type="match status" value="1"/>
</dbReference>
<keyword evidence="2" id="KW-0479">Metal-binding</keyword>
<keyword evidence="1" id="KW-0378">Hydrolase</keyword>
<feature type="domain" description="Helicase ATP-binding" evidence="5">
    <location>
        <begin position="647"/>
        <end position="811"/>
    </location>
</feature>
<dbReference type="Pfam" id="PF00271">
    <property type="entry name" value="Helicase_C"/>
    <property type="match status" value="1"/>
</dbReference>
<keyword evidence="2" id="KW-0862">Zinc</keyword>
<reference evidence="8" key="1">
    <citation type="journal article" date="2019" name="Int. J. Syst. Evol. Microbiol.">
        <title>The Global Catalogue of Microorganisms (GCM) 10K type strain sequencing project: providing services to taxonomists for standard genome sequencing and annotation.</title>
        <authorList>
            <consortium name="The Broad Institute Genomics Platform"/>
            <consortium name="The Broad Institute Genome Sequencing Center for Infectious Disease"/>
            <person name="Wu L."/>
            <person name="Ma J."/>
        </authorList>
    </citation>
    <scope>NUCLEOTIDE SEQUENCE [LARGE SCALE GENOMIC DNA]</scope>
    <source>
        <strain evidence="8">SHR3</strain>
    </source>
</reference>
<keyword evidence="2" id="KW-0863">Zinc-finger</keyword>
<protein>
    <submittedName>
        <fullName evidence="7">DEAD/DEAH box helicase</fullName>
    </submittedName>
</protein>
<keyword evidence="7" id="KW-0547">Nucleotide-binding</keyword>
<keyword evidence="8" id="KW-1185">Reference proteome</keyword>
<dbReference type="InterPro" id="IPR001650">
    <property type="entry name" value="Helicase_C-like"/>
</dbReference>
<dbReference type="InterPro" id="IPR027417">
    <property type="entry name" value="P-loop_NTPase"/>
</dbReference>
<name>A0ABW1AT50_9RHOO</name>
<feature type="domain" description="SWIM-type" evidence="4">
    <location>
        <begin position="63"/>
        <end position="102"/>
    </location>
</feature>
<keyword evidence="7" id="KW-0347">Helicase</keyword>
<sequence>MPNTQPLPACMSSLDRITQKTLVDWLGAHEVAKGLGYLSRVSRLSSNEFSVTAHVKGTKRTPYSVYVEVAEGRDGMSHLISDCTCPVGSDCKHVAAMMLAWLRQRGSPDRPREEVRVWIEALRSAVAADGRAEVRHAPDRRTHGLVYLLGDVPEIQQHAVRCYKARFDKQGRLRHTEHWFNFERALETPPAFVDDRDLEILRLLWAQRPRQHGLLLHALPLDGRHAGELMPLLAESGRAYYDDFSRPPLHAGSPRPGRPDWLTTPDGRRAPTVRSDPAADVVLPLLQPWYVDTAHSETGPVTLDVAPDLVHRLLRLPPLTAVEAEMVAQAMAELTPALPSPTQDAEPAVQLEGPPVPVLQLATIPVIDAQYRGYAPYGTWEFDFATLAFRYGPLTIAADDPALFHCLPDGRSARIARDGRAEHAAQARLGRAGFAPVPAGKIQSAYKRLPDGALGLASEDDWPAFMAGVLPGLRAEGWHIDTPGDFRHHATDVDALVLDVDATDGDWLAISPGIEVEGRPVALGPLLAGLFAEDGRWLSGRLDDIADREAVILHHEELGRLRLSAGRLKPLVRALVDLFDRPDGRFQVSRLDAARLADLDLPGRGREFVAELAGRLCGAAGIEPVPAPAGFHAELRPYQLEGLAWLQHLTRHDLAGILADDMGLGKTAQALAHLLTLKRAGRLDVPALVILPTSLVFNWQAEAARFAPGLKVLSLHGTDRHARFAELEVDGAPVDVALTTYPLLWRDAEALQAREWSLLILDEAQTVKNAASKGAQVIRQLRARHRLGLTGTPLENHLGELWAQFDFLLPGFLGSQKQFNATWRTPIEKHGDTLRRDLLAARLRPFILRRRKEDVAAELPPKTVIVRSVGLEGGQRDLYETVRAAMDERVRHEIADKGFARSQIVILDALLKLRQVCCDPRLLKSPAAAKVKERAKLGLLMDMLPELIAEGRRILIFSQFTTMLALIAAELDRAKIGWVSLTGDTRDRRIPVEDFQKGRAPVFLISLKAGGVGLNLTTADTVIHYDPWWNPAAENQATDRAHRIGQDKPVFVFKLICAGSIEERILALQERKAALAAGVLSEDADALAKFGAADIAALLAPLPSTVPR</sequence>